<dbReference type="OrthoDB" id="10010761at2"/>
<dbReference type="EMBL" id="MAXA01000276">
    <property type="protein sequence ID" value="OHV19728.1"/>
    <property type="molecule type" value="Genomic_DNA"/>
</dbReference>
<accession>A0A1S1P9Y6</accession>
<dbReference type="RefSeq" id="WP_071067045.1">
    <property type="nucleotide sequence ID" value="NZ_MAXA01000276.1"/>
</dbReference>
<gene>
    <name evidence="2" type="ORF">BBK14_28995</name>
</gene>
<feature type="region of interest" description="Disordered" evidence="1">
    <location>
        <begin position="219"/>
        <end position="241"/>
    </location>
</feature>
<dbReference type="AlphaFoldDB" id="A0A1S1P9Y6"/>
<proteinExistence type="predicted"/>
<evidence type="ECO:0000313" key="3">
    <source>
        <dbReference type="Proteomes" id="UP000179769"/>
    </source>
</evidence>
<sequence>MFHRLDLAAFEQVAAAQRTAIGQLYPQLRLFFDSFTAALQAERVDYSTPGWKGMQFAGASTSVSRPAEWARAAVGVAYWPGYWPKRPGTSSKTPSILAFFDFYDPAFEVSLTVPSPNVAVAMEHWQPHAAALAHELATLHGYDVVVDNPDPTGLRVQVAAGNVHAAWLIDVFGRLTGSSRLRLRRRTELDALTVQTARDLFLDLCAAAGRCPSLWAMTTASGQTEPPSQPAEAPTSERATT</sequence>
<reference evidence="3" key="1">
    <citation type="submission" date="2016-07" db="EMBL/GenBank/DDBJ databases">
        <title>Frankia sp. NRRL B-16219 Genome sequencing.</title>
        <authorList>
            <person name="Ghodhbane-Gtari F."/>
            <person name="Swanson E."/>
            <person name="Gueddou A."/>
            <person name="Louati M."/>
            <person name="Nouioui I."/>
            <person name="Hezbri K."/>
            <person name="Abebe-Akele F."/>
            <person name="Simpson S."/>
            <person name="Morris K."/>
            <person name="Thomas K."/>
            <person name="Gtari M."/>
            <person name="Tisa L.S."/>
        </authorList>
    </citation>
    <scope>NUCLEOTIDE SEQUENCE [LARGE SCALE GENOMIC DNA]</scope>
    <source>
        <strain evidence="3">NRRL B-16219</strain>
    </source>
</reference>
<evidence type="ECO:0000313" key="2">
    <source>
        <dbReference type="EMBL" id="OHV19728.1"/>
    </source>
</evidence>
<dbReference type="Proteomes" id="UP000179769">
    <property type="component" value="Unassembled WGS sequence"/>
</dbReference>
<protein>
    <submittedName>
        <fullName evidence="2">Uncharacterized protein</fullName>
    </submittedName>
</protein>
<organism evidence="2 3">
    <name type="scientific">Parafrankia soli</name>
    <dbReference type="NCBI Taxonomy" id="2599596"/>
    <lineage>
        <taxon>Bacteria</taxon>
        <taxon>Bacillati</taxon>
        <taxon>Actinomycetota</taxon>
        <taxon>Actinomycetes</taxon>
        <taxon>Frankiales</taxon>
        <taxon>Frankiaceae</taxon>
        <taxon>Parafrankia</taxon>
    </lineage>
</organism>
<keyword evidence="3" id="KW-1185">Reference proteome</keyword>
<comment type="caution">
    <text evidence="2">The sequence shown here is derived from an EMBL/GenBank/DDBJ whole genome shotgun (WGS) entry which is preliminary data.</text>
</comment>
<name>A0A1S1P9Y6_9ACTN</name>
<evidence type="ECO:0000256" key="1">
    <source>
        <dbReference type="SAM" id="MobiDB-lite"/>
    </source>
</evidence>